<evidence type="ECO:0000256" key="4">
    <source>
        <dbReference type="ARBA" id="ARBA00020824"/>
    </source>
</evidence>
<keyword evidence="5 12" id="KW-0812">Transmembrane</keyword>
<dbReference type="SMART" id="SM00564">
    <property type="entry name" value="PQQ"/>
    <property type="match status" value="3"/>
</dbReference>
<dbReference type="Pfam" id="PF25293">
    <property type="entry name" value="Beta-prop_EMC1_N"/>
    <property type="match status" value="1"/>
</dbReference>
<evidence type="ECO:0000256" key="2">
    <source>
        <dbReference type="ARBA" id="ARBA00007904"/>
    </source>
</evidence>
<dbReference type="Pfam" id="PF07774">
    <property type="entry name" value="EMC1_C"/>
    <property type="match status" value="1"/>
</dbReference>
<keyword evidence="16" id="KW-1185">Reference proteome</keyword>
<evidence type="ECO:0000256" key="3">
    <source>
        <dbReference type="ARBA" id="ARBA00011276"/>
    </source>
</evidence>
<evidence type="ECO:0000256" key="11">
    <source>
        <dbReference type="SAM" id="Coils"/>
    </source>
</evidence>
<organism evidence="15 16">
    <name type="scientific">Heterodermia speciosa</name>
    <dbReference type="NCBI Taxonomy" id="116794"/>
    <lineage>
        <taxon>Eukaryota</taxon>
        <taxon>Fungi</taxon>
        <taxon>Dikarya</taxon>
        <taxon>Ascomycota</taxon>
        <taxon>Pezizomycotina</taxon>
        <taxon>Lecanoromycetes</taxon>
        <taxon>OSLEUM clade</taxon>
        <taxon>Lecanoromycetidae</taxon>
        <taxon>Caliciales</taxon>
        <taxon>Physciaceae</taxon>
        <taxon>Heterodermia</taxon>
    </lineage>
</organism>
<keyword evidence="6" id="KW-0732">Signal</keyword>
<feature type="domain" description="ER membrane protein complex subunit 1 C-terminal" evidence="13">
    <location>
        <begin position="938"/>
        <end position="1170"/>
    </location>
</feature>
<dbReference type="AlphaFoldDB" id="A0A8H3ESX2"/>
<evidence type="ECO:0000256" key="8">
    <source>
        <dbReference type="ARBA" id="ARBA00022989"/>
    </source>
</evidence>
<evidence type="ECO:0000256" key="10">
    <source>
        <dbReference type="ARBA" id="ARBA00023180"/>
    </source>
</evidence>
<evidence type="ECO:0000313" key="16">
    <source>
        <dbReference type="Proteomes" id="UP000664521"/>
    </source>
</evidence>
<reference evidence="15" key="1">
    <citation type="submission" date="2021-03" db="EMBL/GenBank/DDBJ databases">
        <authorList>
            <person name="Tagirdzhanova G."/>
        </authorList>
    </citation>
    <scope>NUCLEOTIDE SEQUENCE</scope>
</reference>
<dbReference type="Proteomes" id="UP000664521">
    <property type="component" value="Unassembled WGS sequence"/>
</dbReference>
<dbReference type="PANTHER" id="PTHR21573:SF0">
    <property type="entry name" value="ER MEMBRANE PROTEIN COMPLEX SUBUNIT 1"/>
    <property type="match status" value="1"/>
</dbReference>
<feature type="coiled-coil region" evidence="11">
    <location>
        <begin position="144"/>
        <end position="171"/>
    </location>
</feature>
<dbReference type="InterPro" id="IPR026895">
    <property type="entry name" value="EMC1"/>
</dbReference>
<dbReference type="InterPro" id="IPR015943">
    <property type="entry name" value="WD40/YVTN_repeat-like_dom_sf"/>
</dbReference>
<gene>
    <name evidence="15" type="ORF">HETSPECPRED_009497</name>
</gene>
<keyword evidence="8 12" id="KW-1133">Transmembrane helix</keyword>
<feature type="transmembrane region" description="Helical" evidence="12">
    <location>
        <begin position="1141"/>
        <end position="1161"/>
    </location>
</feature>
<protein>
    <recommendedName>
        <fullName evidence="4">ER membrane protein complex subunit 1</fullName>
    </recommendedName>
</protein>
<evidence type="ECO:0000256" key="1">
    <source>
        <dbReference type="ARBA" id="ARBA00004115"/>
    </source>
</evidence>
<dbReference type="Gene3D" id="2.130.10.10">
    <property type="entry name" value="YVTN repeat-like/Quinoprotein amine dehydrogenase"/>
    <property type="match status" value="1"/>
</dbReference>
<dbReference type="EMBL" id="CAJPDS010000008">
    <property type="protein sequence ID" value="CAF9909692.1"/>
    <property type="molecule type" value="Genomic_DNA"/>
</dbReference>
<sequence length="1172" mass="127341">MGCLAHPFGDKAGLLRHKHEVHSEPLPRKGIQQYLCPEINCKRHQRGFAREYNMLEHHRRMHEQGNDQYVREISPDESKLIIPDAKIHGDEAPPQLANFPARMHHSTDVDKVPAVNSTVDQALGHTAKTTASTQKDDTATNAALNTLRIELDRLQKAKEQAMRDLDRDINNVMIALKTPLVGDKYLKPKKKLLTMRFCAPLLALVIPLLNPTYVHAIHADEAYKTDFHHSLLGFPQSHTTFFHRPSAASKASLLYTLSQKLVLGAVNPRDGSIVWRQQLAAGNITRDGYLRAEEGGGAIATAYNGEVQAWNAADGRLDWSWAGAGPVKGLELVSRKGYTDVVVLGEEGAKTVARKLASGSGDVVWEHRDESGDLPFDLSVSGENVHQISLHSAILKGYKIKVTSLDISNGQQISQHTLSSENEVTDEKSILFVSSNTAAPLLIWTDTSFKVIKVNILGTKHIASINIVNNRKEAIRGITVHAPRTTGSPQHFLVQYQSASSHWAEVYHVNAASGAVSKTYDLSELGGIGAFSCSTEGDQIYFTRHTDFEVTLLSSTSDAPIQSWPIRPKSHGGLADPQGVTHAVSEVASKGSLGFAVRSALTLPSGDWELVRNGDPVWLRSESIGGIVAAAWLELSLPESLAQALATETHSGILGAYTHRFRRHAKDVVTYLPGFIETLPEQVMGIFGGPKENEEDHSLDRDSFGFKKMVIAATERGRLAVLDTSKQGKVIWNIKAVDIAADQKWQVNEIRVRDSIATVHGIGGELLTVEALTGQILDYQPAKSSSSLKDLVPVLDAAGEQVNLAINKDGSIEVPAGKALEKGTVVTTRGDGNIARGWTLGPNAKPRLAWEFLPKAGEQIFSLTHRQGQDSVASIGKALGDRNVLYKYLNPNLVLITTIETAASRAAIYLLDSTSGEILYNAQHSGVDTARTIATTMTENWLAYTLYINPSTAATPSPVDTTPSPKGHQLIVSELFESALPNDRGPLGSTTNFSAISSPILLPAPHVISQAYLLPGPISHLTPTSTLQSITPRSLLAIVPHLHGILSIPRTIIDPRRPVGRDPTPAEAEEGLFRHSHLLDFEPKWMLTHQRDVFGLTNVITTPSLLESTSLVFAYGELDVFGTRTAPIGGFDILGKGFSRFQLVATVVGLAVGTGALAPMVRKKQIDAIWQA</sequence>
<keyword evidence="9 12" id="KW-0472">Membrane</keyword>
<evidence type="ECO:0000256" key="12">
    <source>
        <dbReference type="SAM" id="Phobius"/>
    </source>
</evidence>
<dbReference type="OrthoDB" id="28092at2759"/>
<evidence type="ECO:0000256" key="6">
    <source>
        <dbReference type="ARBA" id="ARBA00022729"/>
    </source>
</evidence>
<keyword evidence="11" id="KW-0175">Coiled coil</keyword>
<evidence type="ECO:0000259" key="14">
    <source>
        <dbReference type="Pfam" id="PF25293"/>
    </source>
</evidence>
<keyword evidence="10" id="KW-0325">Glycoprotein</keyword>
<evidence type="ECO:0000256" key="5">
    <source>
        <dbReference type="ARBA" id="ARBA00022692"/>
    </source>
</evidence>
<keyword evidence="7" id="KW-0256">Endoplasmic reticulum</keyword>
<comment type="similarity">
    <text evidence="2">Belongs to the EMC1 family.</text>
</comment>
<evidence type="ECO:0000313" key="15">
    <source>
        <dbReference type="EMBL" id="CAF9909692.1"/>
    </source>
</evidence>
<comment type="subunit">
    <text evidence="3">Component of the ER membrane protein complex (EMC).</text>
</comment>
<dbReference type="InterPro" id="IPR058545">
    <property type="entry name" value="Beta-prop_EMC1_1st"/>
</dbReference>
<comment type="subcellular location">
    <subcellularLocation>
        <location evidence="1">Endoplasmic reticulum membrane</location>
        <topology evidence="1">Single-pass type I membrane protein</topology>
    </subcellularLocation>
</comment>
<comment type="caution">
    <text evidence="15">The sequence shown here is derived from an EMBL/GenBank/DDBJ whole genome shotgun (WGS) entry which is preliminary data.</text>
</comment>
<dbReference type="InterPro" id="IPR018391">
    <property type="entry name" value="PQQ_b-propeller_rpt"/>
</dbReference>
<dbReference type="InterPro" id="IPR011678">
    <property type="entry name" value="EMC1_C"/>
</dbReference>
<proteinExistence type="inferred from homology"/>
<dbReference type="PANTHER" id="PTHR21573">
    <property type="entry name" value="ER MEMBRANE PROTEIN COMPLEX SUBUNIT 1"/>
    <property type="match status" value="1"/>
</dbReference>
<accession>A0A8H3ESX2</accession>
<dbReference type="GO" id="GO:0034975">
    <property type="term" value="P:protein folding in endoplasmic reticulum"/>
    <property type="evidence" value="ECO:0007669"/>
    <property type="project" value="TreeGrafter"/>
</dbReference>
<dbReference type="SUPFAM" id="SSF50998">
    <property type="entry name" value="Quinoprotein alcohol dehydrogenase-like"/>
    <property type="match status" value="1"/>
</dbReference>
<feature type="domain" description="EMC1 first beta-propeller" evidence="14">
    <location>
        <begin position="216"/>
        <end position="622"/>
    </location>
</feature>
<dbReference type="InterPro" id="IPR011047">
    <property type="entry name" value="Quinoprotein_ADH-like_sf"/>
</dbReference>
<evidence type="ECO:0000256" key="7">
    <source>
        <dbReference type="ARBA" id="ARBA00022824"/>
    </source>
</evidence>
<name>A0A8H3ESX2_9LECA</name>
<evidence type="ECO:0000256" key="9">
    <source>
        <dbReference type="ARBA" id="ARBA00023136"/>
    </source>
</evidence>
<evidence type="ECO:0000259" key="13">
    <source>
        <dbReference type="Pfam" id="PF07774"/>
    </source>
</evidence>
<dbReference type="GO" id="GO:0072546">
    <property type="term" value="C:EMC complex"/>
    <property type="evidence" value="ECO:0007669"/>
    <property type="project" value="InterPro"/>
</dbReference>